<dbReference type="EMBL" id="JANIBC010000001">
    <property type="protein sequence ID" value="MCQ8184226.1"/>
    <property type="molecule type" value="Genomic_DNA"/>
</dbReference>
<evidence type="ECO:0000313" key="3">
    <source>
        <dbReference type="Proteomes" id="UP001142610"/>
    </source>
</evidence>
<organism evidence="2 3">
    <name type="scientific">Parvularcula maris</name>
    <dbReference type="NCBI Taxonomy" id="2965077"/>
    <lineage>
        <taxon>Bacteria</taxon>
        <taxon>Pseudomonadati</taxon>
        <taxon>Pseudomonadota</taxon>
        <taxon>Alphaproteobacteria</taxon>
        <taxon>Parvularculales</taxon>
        <taxon>Parvularculaceae</taxon>
        <taxon>Parvularcula</taxon>
    </lineage>
</organism>
<dbReference type="RefSeq" id="WP_256618031.1">
    <property type="nucleotide sequence ID" value="NZ_JANIBC010000001.1"/>
</dbReference>
<protein>
    <recommendedName>
        <fullName evidence="4">Sel1 repeat family protein</fullName>
    </recommendedName>
</protein>
<keyword evidence="3" id="KW-1185">Reference proteome</keyword>
<dbReference type="Proteomes" id="UP001142610">
    <property type="component" value="Unassembled WGS sequence"/>
</dbReference>
<dbReference type="AlphaFoldDB" id="A0A9X2L770"/>
<proteinExistence type="predicted"/>
<gene>
    <name evidence="2" type="ORF">NOG11_02395</name>
</gene>
<comment type="caution">
    <text evidence="2">The sequence shown here is derived from an EMBL/GenBank/DDBJ whole genome shotgun (WGS) entry which is preliminary data.</text>
</comment>
<feature type="chain" id="PRO_5040799431" description="Sel1 repeat family protein" evidence="1">
    <location>
        <begin position="23"/>
        <end position="319"/>
    </location>
</feature>
<reference evidence="2" key="1">
    <citation type="submission" date="2022-07" db="EMBL/GenBank/DDBJ databases">
        <title>Parvularcula maris sp. nov., an algicidal bacterium isolated from seawater.</title>
        <authorList>
            <person name="Li F."/>
        </authorList>
    </citation>
    <scope>NUCLEOTIDE SEQUENCE</scope>
    <source>
        <strain evidence="2">BGMRC 0090</strain>
    </source>
</reference>
<feature type="signal peptide" evidence="1">
    <location>
        <begin position="1"/>
        <end position="22"/>
    </location>
</feature>
<name>A0A9X2L770_9PROT</name>
<evidence type="ECO:0008006" key="4">
    <source>
        <dbReference type="Google" id="ProtNLM"/>
    </source>
</evidence>
<evidence type="ECO:0000313" key="2">
    <source>
        <dbReference type="EMBL" id="MCQ8184226.1"/>
    </source>
</evidence>
<keyword evidence="1" id="KW-0732">Signal</keyword>
<accession>A0A9X2L770</accession>
<sequence length="319" mass="34582">MKKSWLTAGIAAATMCVSPAFASSTAVEGMKGAQLIEYAAQPYIQYREDIDHVSGEMPADEGAMRDTYFRLASHDNRTMAASWIAYAAMIAADQPDFAAEIARRVKKRGGREAFLEELESNPAVVRNMKGSEEAVAAIMAFATNDASRIRKVGDSFISEAYEMQKVSWAKAPISKGGTQRVEDALKYAATRRWADYGRKVKPSKNGTVRPDLVSLASWSPEWSKEDAQVNPSARPGTIVTKALVLGVRYATNTAEQEHLASFGTSKKSERCFTNAKMNLDQCIAATRTPYEEAFCLGQHALNDVSSCVGWPAGVGAAGS</sequence>
<evidence type="ECO:0000256" key="1">
    <source>
        <dbReference type="SAM" id="SignalP"/>
    </source>
</evidence>